<keyword evidence="3" id="KW-1185">Reference proteome</keyword>
<dbReference type="STRING" id="2017.SAMN05444320_107236"/>
<evidence type="ECO:0000259" key="1">
    <source>
        <dbReference type="Pfam" id="PF11706"/>
    </source>
</evidence>
<dbReference type="Proteomes" id="UP000184501">
    <property type="component" value="Unassembled WGS sequence"/>
</dbReference>
<dbReference type="Gene3D" id="1.10.3300.10">
    <property type="entry name" value="Jann2411-like domain"/>
    <property type="match status" value="1"/>
</dbReference>
<evidence type="ECO:0000313" key="2">
    <source>
        <dbReference type="EMBL" id="SHG26352.1"/>
    </source>
</evidence>
<feature type="domain" description="Zinc finger CGNR" evidence="1">
    <location>
        <begin position="134"/>
        <end position="177"/>
    </location>
</feature>
<gene>
    <name evidence="2" type="ORF">SAMN05444320_107236</name>
</gene>
<sequence>MPDPSAAARLVEAFANTVDVELGTDELAEPDDLGAWLRDQGLLGEDAPVGAADHDDALRLRDGIRERLGLHVGDEPRAGLLAAANNVLRRLPVLVVVDGDAVLAAEPGLSPVRRALAALGLAWAELVITGDATRLKRCAEHSCAWVFWDTSKNRSRRWCSMRVCGNRNKARRFAARRRSAEPES</sequence>
<dbReference type="InterPro" id="IPR023286">
    <property type="entry name" value="ABATE_dom_sf"/>
</dbReference>
<dbReference type="RefSeq" id="WP_073486679.1">
    <property type="nucleotide sequence ID" value="NZ_FQVN01000007.1"/>
</dbReference>
<evidence type="ECO:0000313" key="3">
    <source>
        <dbReference type="Proteomes" id="UP000184501"/>
    </source>
</evidence>
<dbReference type="InterPro" id="IPR010852">
    <property type="entry name" value="ABATE"/>
</dbReference>
<proteinExistence type="predicted"/>
<dbReference type="PANTHER" id="PTHR35525:SF3">
    <property type="entry name" value="BLL6575 PROTEIN"/>
    <property type="match status" value="1"/>
</dbReference>
<dbReference type="Pfam" id="PF07336">
    <property type="entry name" value="ABATE"/>
    <property type="match status" value="1"/>
</dbReference>
<dbReference type="PANTHER" id="PTHR35525">
    <property type="entry name" value="BLL6575 PROTEIN"/>
    <property type="match status" value="1"/>
</dbReference>
<dbReference type="OrthoDB" id="123307at2"/>
<protein>
    <submittedName>
        <fullName evidence="2">Conserved protein containing a Zn-ribbon-like motif, possibly RNA-binding</fullName>
    </submittedName>
</protein>
<dbReference type="InterPro" id="IPR021005">
    <property type="entry name" value="Znf_CGNR"/>
</dbReference>
<dbReference type="AlphaFoldDB" id="A0A1M5IDK9"/>
<dbReference type="SUPFAM" id="SSF160904">
    <property type="entry name" value="Jann2411-like"/>
    <property type="match status" value="1"/>
</dbReference>
<accession>A0A1M5IDK9</accession>
<dbReference type="Pfam" id="PF11706">
    <property type="entry name" value="zf-CGNR"/>
    <property type="match status" value="1"/>
</dbReference>
<name>A0A1M5IDK9_STRHI</name>
<reference evidence="2 3" key="1">
    <citation type="submission" date="2016-11" db="EMBL/GenBank/DDBJ databases">
        <authorList>
            <person name="Jaros S."/>
            <person name="Januszkiewicz K."/>
            <person name="Wedrychowicz H."/>
        </authorList>
    </citation>
    <scope>NUCLEOTIDE SEQUENCE [LARGE SCALE GENOMIC DNA]</scope>
    <source>
        <strain evidence="2 3">DSM 44523</strain>
    </source>
</reference>
<organism evidence="2 3">
    <name type="scientific">Streptoalloteichus hindustanus</name>
    <dbReference type="NCBI Taxonomy" id="2017"/>
    <lineage>
        <taxon>Bacteria</taxon>
        <taxon>Bacillati</taxon>
        <taxon>Actinomycetota</taxon>
        <taxon>Actinomycetes</taxon>
        <taxon>Pseudonocardiales</taxon>
        <taxon>Pseudonocardiaceae</taxon>
        <taxon>Streptoalloteichus</taxon>
    </lineage>
</organism>
<dbReference type="EMBL" id="FQVN01000007">
    <property type="protein sequence ID" value="SHG26352.1"/>
    <property type="molecule type" value="Genomic_DNA"/>
</dbReference>